<dbReference type="SUPFAM" id="SSF53474">
    <property type="entry name" value="alpha/beta-Hydrolases"/>
    <property type="match status" value="1"/>
</dbReference>
<feature type="domain" description="Alpha/beta hydrolase fold-3" evidence="3">
    <location>
        <begin position="80"/>
        <end position="284"/>
    </location>
</feature>
<dbReference type="Gene3D" id="3.40.50.1820">
    <property type="entry name" value="alpha/beta hydrolase"/>
    <property type="match status" value="1"/>
</dbReference>
<evidence type="ECO:0000259" key="3">
    <source>
        <dbReference type="Pfam" id="PF07859"/>
    </source>
</evidence>
<evidence type="ECO:0000313" key="5">
    <source>
        <dbReference type="Proteomes" id="UP000199071"/>
    </source>
</evidence>
<dbReference type="OrthoDB" id="9806180at2"/>
<dbReference type="InterPro" id="IPR050300">
    <property type="entry name" value="GDXG_lipolytic_enzyme"/>
</dbReference>
<proteinExistence type="inferred from homology"/>
<reference evidence="4 5" key="1">
    <citation type="submission" date="2016-10" db="EMBL/GenBank/DDBJ databases">
        <authorList>
            <person name="de Groot N.N."/>
        </authorList>
    </citation>
    <scope>NUCLEOTIDE SEQUENCE [LARGE SCALE GENOMIC DNA]</scope>
    <source>
        <strain evidence="4 5">ATCC 35022</strain>
    </source>
</reference>
<dbReference type="AlphaFoldDB" id="A0A1G6DV08"/>
<sequence>MPIDPHARRFLDMVAIAPSADPARMTVEERRESFVKLMALSGSQVAVGGVEDRTIPGPGGPLSIRLYRPVSDMEAALPALVFFHGGGLVAGSLETHDALCRTLAGESGVIVIAVDYRLAPEHPFPAAIEDANAATAWVMAHAASLGIDPDRIAVSGDSGGATLATVVCREARGGDGPAIALQLLLCPVLDLVAETPSRQEFASGYLLDRAMMRRDLEHYGPCDPLDPRVSPLRAPDLAGMPRTIIHSAEFDPLRDEDRAYAERLMQAGVAVDHTCHPGMIHHFYGLTGIVPAARTSLAAICRGLGDALS</sequence>
<protein>
    <submittedName>
        <fullName evidence="4">Acetyl esterase/lipase</fullName>
    </submittedName>
</protein>
<evidence type="ECO:0000256" key="2">
    <source>
        <dbReference type="ARBA" id="ARBA00022801"/>
    </source>
</evidence>
<dbReference type="Proteomes" id="UP000199071">
    <property type="component" value="Unassembled WGS sequence"/>
</dbReference>
<dbReference type="InterPro" id="IPR029058">
    <property type="entry name" value="AB_hydrolase_fold"/>
</dbReference>
<name>A0A1G6DV08_9HYPH</name>
<evidence type="ECO:0000313" key="4">
    <source>
        <dbReference type="EMBL" id="SDB49027.1"/>
    </source>
</evidence>
<accession>A0A1G6DV08</accession>
<keyword evidence="5" id="KW-1185">Reference proteome</keyword>
<dbReference type="RefSeq" id="WP_090878873.1">
    <property type="nucleotide sequence ID" value="NZ_FMXQ01000008.1"/>
</dbReference>
<dbReference type="GO" id="GO:0016787">
    <property type="term" value="F:hydrolase activity"/>
    <property type="evidence" value="ECO:0007669"/>
    <property type="project" value="UniProtKB-KW"/>
</dbReference>
<gene>
    <name evidence="4" type="ORF">SAMN02982931_03825</name>
</gene>
<dbReference type="Pfam" id="PF07859">
    <property type="entry name" value="Abhydrolase_3"/>
    <property type="match status" value="1"/>
</dbReference>
<keyword evidence="2" id="KW-0378">Hydrolase</keyword>
<dbReference type="InterPro" id="IPR013094">
    <property type="entry name" value="AB_hydrolase_3"/>
</dbReference>
<dbReference type="PANTHER" id="PTHR48081:SF8">
    <property type="entry name" value="ALPHA_BETA HYDROLASE FOLD-3 DOMAIN-CONTAINING PROTEIN-RELATED"/>
    <property type="match status" value="1"/>
</dbReference>
<dbReference type="EMBL" id="FMXQ01000008">
    <property type="protein sequence ID" value="SDB49027.1"/>
    <property type="molecule type" value="Genomic_DNA"/>
</dbReference>
<comment type="similarity">
    <text evidence="1">Belongs to the 'GDXG' lipolytic enzyme family.</text>
</comment>
<dbReference type="FunFam" id="3.40.50.1820:FF:000089">
    <property type="entry name" value="Alpha/beta hydrolase"/>
    <property type="match status" value="1"/>
</dbReference>
<organism evidence="4 5">
    <name type="scientific">Bauldia litoralis</name>
    <dbReference type="NCBI Taxonomy" id="665467"/>
    <lineage>
        <taxon>Bacteria</taxon>
        <taxon>Pseudomonadati</taxon>
        <taxon>Pseudomonadota</taxon>
        <taxon>Alphaproteobacteria</taxon>
        <taxon>Hyphomicrobiales</taxon>
        <taxon>Kaistiaceae</taxon>
        <taxon>Bauldia</taxon>
    </lineage>
</organism>
<dbReference type="PANTHER" id="PTHR48081">
    <property type="entry name" value="AB HYDROLASE SUPERFAMILY PROTEIN C4A8.06C"/>
    <property type="match status" value="1"/>
</dbReference>
<dbReference type="STRING" id="665467.SAMN02982931_03825"/>
<evidence type="ECO:0000256" key="1">
    <source>
        <dbReference type="ARBA" id="ARBA00010515"/>
    </source>
</evidence>